<protein>
    <submittedName>
        <fullName evidence="7">CDGSH iron-sulfur domain-containing protein</fullName>
    </submittedName>
</protein>
<feature type="region of interest" description="Disordered" evidence="5">
    <location>
        <begin position="1"/>
        <end position="20"/>
    </location>
</feature>
<keyword evidence="3" id="KW-0408">Iron</keyword>
<evidence type="ECO:0000313" key="7">
    <source>
        <dbReference type="EMBL" id="THE66758.1"/>
    </source>
</evidence>
<dbReference type="InterPro" id="IPR018967">
    <property type="entry name" value="FeS-contain_CDGSH-typ"/>
</dbReference>
<dbReference type="RefSeq" id="WP_141462715.1">
    <property type="nucleotide sequence ID" value="NZ_RBZW01000003.1"/>
</dbReference>
<organism evidence="7 8">
    <name type="scientific">Salinadaptatus halalkaliphilus</name>
    <dbReference type="NCBI Taxonomy" id="2419781"/>
    <lineage>
        <taxon>Archaea</taxon>
        <taxon>Methanobacteriati</taxon>
        <taxon>Methanobacteriota</taxon>
        <taxon>Stenosarchaea group</taxon>
        <taxon>Halobacteria</taxon>
        <taxon>Halobacteriales</taxon>
        <taxon>Natrialbaceae</taxon>
        <taxon>Salinadaptatus</taxon>
    </lineage>
</organism>
<proteinExistence type="predicted"/>
<evidence type="ECO:0000256" key="3">
    <source>
        <dbReference type="ARBA" id="ARBA00023004"/>
    </source>
</evidence>
<dbReference type="EMBL" id="RBZW01000003">
    <property type="protein sequence ID" value="THE66758.1"/>
    <property type="molecule type" value="Genomic_DNA"/>
</dbReference>
<dbReference type="AlphaFoldDB" id="A0A4S3TVN3"/>
<reference evidence="7 8" key="1">
    <citation type="submission" date="2018-10" db="EMBL/GenBank/DDBJ databases">
        <title>Natronolimnobius sp. XQ-INN 246 isolated from Inner Mongolia Autonomous Region of China.</title>
        <authorList>
            <person name="Xue Q."/>
        </authorList>
    </citation>
    <scope>NUCLEOTIDE SEQUENCE [LARGE SCALE GENOMIC DNA]</scope>
    <source>
        <strain evidence="7 8">XQ-INN 246</strain>
    </source>
</reference>
<sequence length="75" mass="8464">MGRLIELEATGPRKLEPDDIDDEKGDVAVCQCGLSDSFPFCDGSHRRTRDEADGEIYVYEDGERRVLEELETADE</sequence>
<keyword evidence="2" id="KW-0479">Metal-binding</keyword>
<evidence type="ECO:0000256" key="5">
    <source>
        <dbReference type="SAM" id="MobiDB-lite"/>
    </source>
</evidence>
<dbReference type="Pfam" id="PF09360">
    <property type="entry name" value="zf-CDGSH"/>
    <property type="match status" value="1"/>
</dbReference>
<evidence type="ECO:0000259" key="6">
    <source>
        <dbReference type="SMART" id="SM00704"/>
    </source>
</evidence>
<dbReference type="Proteomes" id="UP000318864">
    <property type="component" value="Unassembled WGS sequence"/>
</dbReference>
<feature type="domain" description="Iron-binding zinc finger CDGSH type" evidence="6">
    <location>
        <begin position="10"/>
        <end position="51"/>
    </location>
</feature>
<gene>
    <name evidence="7" type="ORF">D8Y22_01165</name>
</gene>
<keyword evidence="1" id="KW-0001">2Fe-2S</keyword>
<evidence type="ECO:0000256" key="4">
    <source>
        <dbReference type="ARBA" id="ARBA00023014"/>
    </source>
</evidence>
<dbReference type="GO" id="GO:0051537">
    <property type="term" value="F:2 iron, 2 sulfur cluster binding"/>
    <property type="evidence" value="ECO:0007669"/>
    <property type="project" value="UniProtKB-KW"/>
</dbReference>
<keyword evidence="8" id="KW-1185">Reference proteome</keyword>
<dbReference type="OrthoDB" id="5781at2157"/>
<dbReference type="Gene3D" id="3.40.5.90">
    <property type="entry name" value="CDGSH iron-sulfur domain, mitoNEET-type"/>
    <property type="match status" value="1"/>
</dbReference>
<evidence type="ECO:0000256" key="2">
    <source>
        <dbReference type="ARBA" id="ARBA00022723"/>
    </source>
</evidence>
<dbReference type="GO" id="GO:0046872">
    <property type="term" value="F:metal ion binding"/>
    <property type="evidence" value="ECO:0007669"/>
    <property type="project" value="UniProtKB-KW"/>
</dbReference>
<keyword evidence="4" id="KW-0411">Iron-sulfur</keyword>
<dbReference type="GO" id="GO:0005737">
    <property type="term" value="C:cytoplasm"/>
    <property type="evidence" value="ECO:0007669"/>
    <property type="project" value="UniProtKB-ARBA"/>
</dbReference>
<name>A0A4S3TVN3_9EURY</name>
<accession>A0A4S3TVN3</accession>
<dbReference type="SMART" id="SM00704">
    <property type="entry name" value="ZnF_CDGSH"/>
    <property type="match status" value="1"/>
</dbReference>
<dbReference type="InterPro" id="IPR042216">
    <property type="entry name" value="MitoNEET_CISD"/>
</dbReference>
<comment type="caution">
    <text evidence="7">The sequence shown here is derived from an EMBL/GenBank/DDBJ whole genome shotgun (WGS) entry which is preliminary data.</text>
</comment>
<evidence type="ECO:0000313" key="8">
    <source>
        <dbReference type="Proteomes" id="UP000318864"/>
    </source>
</evidence>
<evidence type="ECO:0000256" key="1">
    <source>
        <dbReference type="ARBA" id="ARBA00022714"/>
    </source>
</evidence>